<gene>
    <name evidence="2" type="ORF">MCOR_15694</name>
</gene>
<proteinExistence type="predicted"/>
<dbReference type="InterPro" id="IPR015403">
    <property type="entry name" value="Mon2/Sec7/BIG1-like_HDS"/>
</dbReference>
<dbReference type="EMBL" id="CACVKT020002746">
    <property type="protein sequence ID" value="CAC5379653.1"/>
    <property type="molecule type" value="Genomic_DNA"/>
</dbReference>
<dbReference type="Proteomes" id="UP000507470">
    <property type="component" value="Unassembled WGS sequence"/>
</dbReference>
<dbReference type="AlphaFoldDB" id="A0A6J8B818"/>
<sequence length="372" mass="41827">MTAGLEMGGHSADCWKHLFRCTAFISELEHTYFSQGNNQSNLPKLQQGQPNMDTVNDDDEFYGMPVIAATPVAPRINIPELINQSKIESAWERSHTGGGVLNAVQASQALCGLSQQVDRLFEEAAEKLNMSALLEFLSKLCESSQDQLHQMLMDEEDNEESVEQPQLPQNALHLYRLQEVLMKIVNSNRPLLHQMRVWSVVSGFLVEAAGHRVRNVSKMAVTCVHDFIQAMISNHQELPHFHINEFLCKTFENMLCLELCDGDVQDQVVCSVCELVEACTADLKSGWRPLFGALRAVKIEHSPDEEINEVRQRHVAAVLDVFEVFLNTDNIFVFANATVDCILCLLKYVRGPGDFENDDSMTMTVIQEVTSL</sequence>
<feature type="domain" description="Mon2/Sec7/BIG1-like HDS" evidence="1">
    <location>
        <begin position="234"/>
        <end position="301"/>
    </location>
</feature>
<evidence type="ECO:0000259" key="1">
    <source>
        <dbReference type="Pfam" id="PF09324"/>
    </source>
</evidence>
<dbReference type="OrthoDB" id="10002886at2759"/>
<evidence type="ECO:0000313" key="2">
    <source>
        <dbReference type="EMBL" id="CAC5379653.1"/>
    </source>
</evidence>
<dbReference type="InterPro" id="IPR016024">
    <property type="entry name" value="ARM-type_fold"/>
</dbReference>
<dbReference type="SUPFAM" id="SSF48371">
    <property type="entry name" value="ARM repeat"/>
    <property type="match status" value="1"/>
</dbReference>
<organism evidence="2 3">
    <name type="scientific">Mytilus coruscus</name>
    <name type="common">Sea mussel</name>
    <dbReference type="NCBI Taxonomy" id="42192"/>
    <lineage>
        <taxon>Eukaryota</taxon>
        <taxon>Metazoa</taxon>
        <taxon>Spiralia</taxon>
        <taxon>Lophotrochozoa</taxon>
        <taxon>Mollusca</taxon>
        <taxon>Bivalvia</taxon>
        <taxon>Autobranchia</taxon>
        <taxon>Pteriomorphia</taxon>
        <taxon>Mytilida</taxon>
        <taxon>Mytiloidea</taxon>
        <taxon>Mytilidae</taxon>
        <taxon>Mytilinae</taxon>
        <taxon>Mytilus</taxon>
    </lineage>
</organism>
<reference evidence="2 3" key="1">
    <citation type="submission" date="2020-06" db="EMBL/GenBank/DDBJ databases">
        <authorList>
            <person name="Li R."/>
            <person name="Bekaert M."/>
        </authorList>
    </citation>
    <scope>NUCLEOTIDE SEQUENCE [LARGE SCALE GENOMIC DNA]</scope>
    <source>
        <strain evidence="3">wild</strain>
    </source>
</reference>
<name>A0A6J8B818_MYTCO</name>
<evidence type="ECO:0000313" key="3">
    <source>
        <dbReference type="Proteomes" id="UP000507470"/>
    </source>
</evidence>
<keyword evidence="3" id="KW-1185">Reference proteome</keyword>
<protein>
    <submittedName>
        <fullName evidence="2">Brefeldin A-inhibited guanine nucleotide-exchange protein 3</fullName>
    </submittedName>
</protein>
<dbReference type="Pfam" id="PF09324">
    <property type="entry name" value="Sec7-like_HDS"/>
    <property type="match status" value="1"/>
</dbReference>
<accession>A0A6J8B818</accession>